<keyword evidence="3" id="KW-1185">Reference proteome</keyword>
<name>A0A429ZZK1_9ENTE</name>
<dbReference type="Proteomes" id="UP000288197">
    <property type="component" value="Unassembled WGS sequence"/>
</dbReference>
<feature type="transmembrane region" description="Helical" evidence="1">
    <location>
        <begin position="177"/>
        <end position="197"/>
    </location>
</feature>
<protein>
    <recommendedName>
        <fullName evidence="4">DUF1700 domain-containing protein</fullName>
    </recommendedName>
</protein>
<keyword evidence="1" id="KW-1133">Transmembrane helix</keyword>
<evidence type="ECO:0000256" key="1">
    <source>
        <dbReference type="SAM" id="Phobius"/>
    </source>
</evidence>
<accession>A0A429ZZK1</accession>
<proteinExistence type="predicted"/>
<keyword evidence="1" id="KW-0812">Transmembrane</keyword>
<comment type="caution">
    <text evidence="2">The sequence shown here is derived from an EMBL/GenBank/DDBJ whole genome shotgun (WGS) entry which is preliminary data.</text>
</comment>
<sequence>MIGKDYDMNKEHFLIELKLHLRQLSLVDQQAILAKYDDLFTEKMTQGLTEYQITKELDSPKEIASAILKEFNLKLKENPTENNDWVEMPKQTADYNNSHPYYSNNENVYREPSSGFIRFFQITGIIFLNLFFMFWLILTWGISLFVGWMISLSFIFSPILGVYSLLQLTAFYGLFQFFMSILLCGIGLIGLLIMVPFSKVSFNLLKTYSKWNLQVLKGDRAL</sequence>
<evidence type="ECO:0008006" key="4">
    <source>
        <dbReference type="Google" id="ProtNLM"/>
    </source>
</evidence>
<gene>
    <name evidence="2" type="ORF">CBF32_11890</name>
</gene>
<dbReference type="AlphaFoldDB" id="A0A429ZZK1"/>
<feature type="transmembrane region" description="Helical" evidence="1">
    <location>
        <begin position="119"/>
        <end position="138"/>
    </location>
</feature>
<organism evidence="2 3">
    <name type="scientific">Vagococcus fluvialis</name>
    <dbReference type="NCBI Taxonomy" id="2738"/>
    <lineage>
        <taxon>Bacteria</taxon>
        <taxon>Bacillati</taxon>
        <taxon>Bacillota</taxon>
        <taxon>Bacilli</taxon>
        <taxon>Lactobacillales</taxon>
        <taxon>Enterococcaceae</taxon>
        <taxon>Vagococcus</taxon>
    </lineage>
</organism>
<dbReference type="EMBL" id="NGJX01000015">
    <property type="protein sequence ID" value="RST99438.1"/>
    <property type="molecule type" value="Genomic_DNA"/>
</dbReference>
<feature type="transmembrane region" description="Helical" evidence="1">
    <location>
        <begin position="144"/>
        <end position="165"/>
    </location>
</feature>
<evidence type="ECO:0000313" key="3">
    <source>
        <dbReference type="Proteomes" id="UP000288197"/>
    </source>
</evidence>
<keyword evidence="1" id="KW-0472">Membrane</keyword>
<dbReference type="Pfam" id="PF22564">
    <property type="entry name" value="HAAS"/>
    <property type="match status" value="1"/>
</dbReference>
<evidence type="ECO:0000313" key="2">
    <source>
        <dbReference type="EMBL" id="RST99438.1"/>
    </source>
</evidence>
<reference evidence="2 3" key="1">
    <citation type="submission" date="2017-05" db="EMBL/GenBank/DDBJ databases">
        <title>Vagococcus spp. assemblies.</title>
        <authorList>
            <person name="Gulvik C.A."/>
        </authorList>
    </citation>
    <scope>NUCLEOTIDE SEQUENCE [LARGE SCALE GENOMIC DNA]</scope>
    <source>
        <strain evidence="2 3">NCFB 2497</strain>
    </source>
</reference>
<dbReference type="OrthoDB" id="9804829at2"/>